<evidence type="ECO:0000256" key="1">
    <source>
        <dbReference type="SAM" id="MobiDB-lite"/>
    </source>
</evidence>
<feature type="compositionally biased region" description="Polar residues" evidence="1">
    <location>
        <begin position="52"/>
        <end position="65"/>
    </location>
</feature>
<proteinExistence type="predicted"/>
<organism evidence="2 3">
    <name type="scientific">Fusarium oxysporum</name>
    <name type="common">Fusarium vascular wilt</name>
    <dbReference type="NCBI Taxonomy" id="5507"/>
    <lineage>
        <taxon>Eukaryota</taxon>
        <taxon>Fungi</taxon>
        <taxon>Dikarya</taxon>
        <taxon>Ascomycota</taxon>
        <taxon>Pezizomycotina</taxon>
        <taxon>Sordariomycetes</taxon>
        <taxon>Hypocreomycetidae</taxon>
        <taxon>Hypocreales</taxon>
        <taxon>Nectriaceae</taxon>
        <taxon>Fusarium</taxon>
        <taxon>Fusarium oxysporum species complex</taxon>
    </lineage>
</organism>
<protein>
    <submittedName>
        <fullName evidence="2">Uncharacterized protein</fullName>
    </submittedName>
</protein>
<comment type="caution">
    <text evidence="2">The sequence shown here is derived from an EMBL/GenBank/DDBJ whole genome shotgun (WGS) entry which is preliminary data.</text>
</comment>
<feature type="region of interest" description="Disordered" evidence="1">
    <location>
        <begin position="51"/>
        <end position="93"/>
    </location>
</feature>
<name>A0A8H5AG92_FUSOX</name>
<reference evidence="2" key="1">
    <citation type="submission" date="2020-02" db="EMBL/GenBank/DDBJ databases">
        <title>Identification and distribution of gene clusters putatively required for synthesis of sphingolipid metabolism inhibitors in phylogenetically diverse species of the filamentous fungus Fusarium.</title>
        <authorList>
            <person name="Kim H.-S."/>
            <person name="Busman M."/>
            <person name="Brown D.W."/>
            <person name="Divon H."/>
            <person name="Uhlig S."/>
            <person name="Proctor R.H."/>
        </authorList>
    </citation>
    <scope>NUCLEOTIDE SEQUENCE [LARGE SCALE GENOMIC DNA]</scope>
    <source>
        <strain evidence="2">NRRL 39464</strain>
    </source>
</reference>
<dbReference type="Proteomes" id="UP000558688">
    <property type="component" value="Unassembled WGS sequence"/>
</dbReference>
<accession>A0A8H5AG92</accession>
<evidence type="ECO:0000313" key="2">
    <source>
        <dbReference type="EMBL" id="KAF5262740.1"/>
    </source>
</evidence>
<sequence length="129" mass="13973">MQSISSSKLPDGLLCVLKDLWPFLSPGYMDMDSDPASAEALQALLDYEPTYGGSSSADSPVSQTYESELFSDSDSLPELSDSQSLSESESTELDDGIELDFVPFLNVELGESFGLDALSILLAEYEIRV</sequence>
<dbReference type="AlphaFoldDB" id="A0A8H5AG92"/>
<evidence type="ECO:0000313" key="3">
    <source>
        <dbReference type="Proteomes" id="UP000558688"/>
    </source>
</evidence>
<feature type="compositionally biased region" description="Low complexity" evidence="1">
    <location>
        <begin position="66"/>
        <end position="88"/>
    </location>
</feature>
<dbReference type="EMBL" id="JAAFOW010001031">
    <property type="protein sequence ID" value="KAF5262740.1"/>
    <property type="molecule type" value="Genomic_DNA"/>
</dbReference>
<gene>
    <name evidence="2" type="ORF">FOXYS1_6525</name>
</gene>